<sequence length="728" mass="81518">MSSLATSAQLYSPESVFVSSNNEVYIADYGNHRIRKILENGNIVTIAGNGTAGFSGDNGIATKAQLNGPVGVFVSSNNEVYIADYDNHRIRKILENGNIVIIAGKGTAGFSGDNGLATKEKLNFPRCVFVSSNNEVYIADQINHRIRKILENGNIVTIAGNGPYGFCGDNGLATNAQLNSPAGVFVSSNNEIYIADYDNHRIRKILENGNIVTIAGKGTAGFSGDNGLATKEKLNFPRCVFVSSNNEVYIADQINHRIRKILENGNIVTIAGNGPYGFCGDNGLATNAQLNSPAGVFVSSNNEIYIAEYGNHRIRKILENGNIVTVAGNGTAGFSGDSPFDIRMYPHFGNSSLYSKIEFHNLKKHSRDELFGLPIYGFIPLIDKISPKFCGILNNEKILCLMSSSQQEIIQKLIDSLIYDKNKVKFNKEEMLDVLFILGLFKNGEFIDLKRSLTSEFVNSLTLENLTFKWETIENLLKICNEEFNVQNYILDHLNNYCIEYAVVQMRTKKGNTLLPTLPIIMRNATAIFSKMIITQPTAINIEETIETEPQIIESLYNDKKTSDVKIKMGQDKYLYCHKTILTSFSTLFNALFDSGSCFSDLSDDGIFTPDESEDLELLEIVIKYCYGISIDIDDVKIIGLLEMVTKHEIQYVIDYCKNNFNLSIDNYFNMLKACEKYLDHPIFEQFMGEIVTFSMVNGKQLFRDRTEISKLPEKVWQEIFFKFSQDF</sequence>
<dbReference type="PANTHER" id="PTHR46388:SF2">
    <property type="entry name" value="NHL REPEAT-CONTAINING PROTEIN 2"/>
    <property type="match status" value="1"/>
</dbReference>
<feature type="domain" description="BTB" evidence="3">
    <location>
        <begin position="563"/>
        <end position="635"/>
    </location>
</feature>
<dbReference type="Gene3D" id="2.120.10.30">
    <property type="entry name" value="TolB, C-terminal domain"/>
    <property type="match status" value="3"/>
</dbReference>
<keyword evidence="1" id="KW-0677">Repeat</keyword>
<evidence type="ECO:0000256" key="1">
    <source>
        <dbReference type="ARBA" id="ARBA00022737"/>
    </source>
</evidence>
<dbReference type="PROSITE" id="PS51125">
    <property type="entry name" value="NHL"/>
    <property type="match status" value="4"/>
</dbReference>
<dbReference type="InParanoid" id="D2W4U6"/>
<dbReference type="SUPFAM" id="SSF54695">
    <property type="entry name" value="POZ domain"/>
    <property type="match status" value="1"/>
</dbReference>
<keyword evidence="5" id="KW-1185">Reference proteome</keyword>
<dbReference type="InterPro" id="IPR011333">
    <property type="entry name" value="SKP1/BTB/POZ_sf"/>
</dbReference>
<protein>
    <submittedName>
        <fullName evidence="4">Predicted protein</fullName>
    </submittedName>
</protein>
<dbReference type="SUPFAM" id="SSF101898">
    <property type="entry name" value="NHL repeat"/>
    <property type="match status" value="1"/>
</dbReference>
<evidence type="ECO:0000313" key="4">
    <source>
        <dbReference type="EMBL" id="EFC35906.1"/>
    </source>
</evidence>
<dbReference type="PROSITE" id="PS50097">
    <property type="entry name" value="BTB"/>
    <property type="match status" value="1"/>
</dbReference>
<dbReference type="InterPro" id="IPR001258">
    <property type="entry name" value="NHL_repeat"/>
</dbReference>
<dbReference type="Proteomes" id="UP000006671">
    <property type="component" value="Unassembled WGS sequence"/>
</dbReference>
<feature type="repeat" description="NHL" evidence="2">
    <location>
        <begin position="285"/>
        <end position="321"/>
    </location>
</feature>
<dbReference type="Pfam" id="PF25021">
    <property type="entry name" value="TEN_NHL"/>
    <property type="match status" value="1"/>
</dbReference>
<proteinExistence type="predicted"/>
<dbReference type="Pfam" id="PF00651">
    <property type="entry name" value="BTB"/>
    <property type="match status" value="1"/>
</dbReference>
<dbReference type="InterPro" id="IPR011042">
    <property type="entry name" value="6-blade_b-propeller_TolB-like"/>
</dbReference>
<evidence type="ECO:0000256" key="2">
    <source>
        <dbReference type="PROSITE-ProRule" id="PRU00504"/>
    </source>
</evidence>
<dbReference type="GeneID" id="8860697"/>
<dbReference type="OrthoDB" id="654191at2759"/>
<dbReference type="SMART" id="SM00225">
    <property type="entry name" value="BTB"/>
    <property type="match status" value="1"/>
</dbReference>
<name>D2W4U6_NAEGR</name>
<reference evidence="4 5" key="1">
    <citation type="journal article" date="2010" name="Cell">
        <title>The genome of Naegleria gruberi illuminates early eukaryotic versatility.</title>
        <authorList>
            <person name="Fritz-Laylin L.K."/>
            <person name="Prochnik S.E."/>
            <person name="Ginger M.L."/>
            <person name="Dacks J.B."/>
            <person name="Carpenter M.L."/>
            <person name="Field M.C."/>
            <person name="Kuo A."/>
            <person name="Paredez A."/>
            <person name="Chapman J."/>
            <person name="Pham J."/>
            <person name="Shu S."/>
            <person name="Neupane R."/>
            <person name="Cipriano M."/>
            <person name="Mancuso J."/>
            <person name="Tu H."/>
            <person name="Salamov A."/>
            <person name="Lindquist E."/>
            <person name="Shapiro H."/>
            <person name="Lucas S."/>
            <person name="Grigoriev I.V."/>
            <person name="Cande W.Z."/>
            <person name="Fulton C."/>
            <person name="Rokhsar D.S."/>
            <person name="Dawson S.C."/>
        </authorList>
    </citation>
    <scope>NUCLEOTIDE SEQUENCE [LARGE SCALE GENOMIC DNA]</scope>
    <source>
        <strain evidence="4 5">NEG-M</strain>
    </source>
</reference>
<dbReference type="EMBL" id="GG738988">
    <property type="protein sequence ID" value="EFC35906.1"/>
    <property type="molecule type" value="Genomic_DNA"/>
</dbReference>
<dbReference type="CDD" id="cd14953">
    <property type="entry name" value="NHL_like_1"/>
    <property type="match status" value="1"/>
</dbReference>
<dbReference type="PANTHER" id="PTHR46388">
    <property type="entry name" value="NHL REPEAT-CONTAINING PROTEIN 2"/>
    <property type="match status" value="1"/>
</dbReference>
<feature type="repeat" description="NHL" evidence="2">
    <location>
        <begin position="173"/>
        <end position="209"/>
    </location>
</feature>
<dbReference type="KEGG" id="ngr:NAEGRDRAFT_82333"/>
<gene>
    <name evidence="4" type="ORF">NAEGRDRAFT_82333</name>
</gene>
<dbReference type="Gene3D" id="3.30.710.10">
    <property type="entry name" value="Potassium Channel Kv1.1, Chain A"/>
    <property type="match status" value="1"/>
</dbReference>
<dbReference type="RefSeq" id="XP_002668650.1">
    <property type="nucleotide sequence ID" value="XM_002668604.1"/>
</dbReference>
<feature type="repeat" description="NHL" evidence="2">
    <location>
        <begin position="61"/>
        <end position="97"/>
    </location>
</feature>
<dbReference type="STRING" id="5762.D2W4U6"/>
<dbReference type="AlphaFoldDB" id="D2W4U6"/>
<dbReference type="InterPro" id="IPR000210">
    <property type="entry name" value="BTB/POZ_dom"/>
</dbReference>
<organism evidence="5">
    <name type="scientific">Naegleria gruberi</name>
    <name type="common">Amoeba</name>
    <dbReference type="NCBI Taxonomy" id="5762"/>
    <lineage>
        <taxon>Eukaryota</taxon>
        <taxon>Discoba</taxon>
        <taxon>Heterolobosea</taxon>
        <taxon>Tetramitia</taxon>
        <taxon>Eutetramitia</taxon>
        <taxon>Vahlkampfiidae</taxon>
        <taxon>Naegleria</taxon>
    </lineage>
</organism>
<evidence type="ECO:0000259" key="3">
    <source>
        <dbReference type="PROSITE" id="PS50097"/>
    </source>
</evidence>
<evidence type="ECO:0000313" key="5">
    <source>
        <dbReference type="Proteomes" id="UP000006671"/>
    </source>
</evidence>
<accession>D2W4U6</accession>
<dbReference type="InterPro" id="IPR056822">
    <property type="entry name" value="TEN_NHL"/>
</dbReference>
<dbReference type="Pfam" id="PF01436">
    <property type="entry name" value="NHL"/>
    <property type="match status" value="3"/>
</dbReference>
<feature type="repeat" description="NHL" evidence="2">
    <location>
        <begin position="1"/>
        <end position="41"/>
    </location>
</feature>
<dbReference type="eggNOG" id="KOG2177">
    <property type="taxonomic scope" value="Eukaryota"/>
</dbReference>
<dbReference type="VEuPathDB" id="AmoebaDB:NAEGRDRAFT_82333"/>